<feature type="compositionally biased region" description="Polar residues" evidence="1">
    <location>
        <begin position="448"/>
        <end position="458"/>
    </location>
</feature>
<feature type="transmembrane region" description="Helical" evidence="2">
    <location>
        <begin position="131"/>
        <end position="148"/>
    </location>
</feature>
<evidence type="ECO:0000313" key="4">
    <source>
        <dbReference type="Proteomes" id="UP000033567"/>
    </source>
</evidence>
<feature type="transmembrane region" description="Helical" evidence="2">
    <location>
        <begin position="12"/>
        <end position="39"/>
    </location>
</feature>
<evidence type="ECO:0000313" key="3">
    <source>
        <dbReference type="EMBL" id="KJY50090.1"/>
    </source>
</evidence>
<accession>A0A0F4KUL7</accession>
<keyword evidence="2" id="KW-0472">Membrane</keyword>
<keyword evidence="2" id="KW-0812">Transmembrane</keyword>
<dbReference type="Proteomes" id="UP000033567">
    <property type="component" value="Unassembled WGS sequence"/>
</dbReference>
<comment type="caution">
    <text evidence="3">The sequence shown here is derived from an EMBL/GenBank/DDBJ whole genome shotgun (WGS) entry which is preliminary data.</text>
</comment>
<organism evidence="3 4">
    <name type="scientific">Bifidobacterium mellis</name>
    <dbReference type="NCBI Taxonomy" id="1293823"/>
    <lineage>
        <taxon>Bacteria</taxon>
        <taxon>Bacillati</taxon>
        <taxon>Actinomycetota</taxon>
        <taxon>Actinomycetes</taxon>
        <taxon>Bifidobacteriales</taxon>
        <taxon>Bifidobacteriaceae</taxon>
        <taxon>Bifidobacterium</taxon>
    </lineage>
</organism>
<keyword evidence="4" id="KW-1185">Reference proteome</keyword>
<feature type="transmembrane region" description="Helical" evidence="2">
    <location>
        <begin position="326"/>
        <end position="351"/>
    </location>
</feature>
<dbReference type="PROSITE" id="PS51257">
    <property type="entry name" value="PROKAR_LIPOPROTEIN"/>
    <property type="match status" value="1"/>
</dbReference>
<feature type="compositionally biased region" description="Basic and acidic residues" evidence="1">
    <location>
        <begin position="433"/>
        <end position="446"/>
    </location>
</feature>
<keyword evidence="2" id="KW-1133">Transmembrane helix</keyword>
<dbReference type="Pfam" id="PF19877">
    <property type="entry name" value="DUF6350"/>
    <property type="match status" value="1"/>
</dbReference>
<protein>
    <submittedName>
        <fullName evidence="3">Uncharacterized protein</fullName>
    </submittedName>
</protein>
<feature type="transmembrane region" description="Helical" evidence="2">
    <location>
        <begin position="175"/>
        <end position="201"/>
    </location>
</feature>
<sequence length="458" mass="48814">MTGRVKVWLRGALEAFLAMLIYTVALGACMALLLLIISIEEGGPSLSMATVALTETITLLTQGCGFTAGALTLTIIPLLLTGLLIWVIRTLVGRMGMSIGGCIAGLVVWVLCNLILMQGSQTMQVDTTPVILLRTSLVFLLGYGWAWVRSEPFRQAFAKAIKKVLPVQVRRTIRLGLTAGLILLAAMLAAGLVALIVWIALYHGDVGRLFKLTRMGTASAVTTSLASLAWLPNLIIWAASWIFGNGFNIGSLATFTLWSGHASSLPSLPLFGLFPEPVSRQEVRLLLLNLLLLAGVVAGILLLTGPWGVRIHAAVRQAGLKSRDTAVCFLMATLAMVLAWLVTLLGLALLFQLSNGALGRQRLAGVGVPIASSLRMIGTSLGVGLLGVWLLALVTAALIIIKDVLIDYLRQAGDKKTSAQAENKGKNNQSRGQEGKEPKATDRADTPRQVSSTRRPGK</sequence>
<gene>
    <name evidence="3" type="ORF">JF70_07750</name>
</gene>
<feature type="transmembrane region" description="Helical" evidence="2">
    <location>
        <begin position="59"/>
        <end position="87"/>
    </location>
</feature>
<feature type="region of interest" description="Disordered" evidence="1">
    <location>
        <begin position="414"/>
        <end position="458"/>
    </location>
</feature>
<dbReference type="RefSeq" id="WP_052690732.1">
    <property type="nucleotide sequence ID" value="NZ_KQ033885.1"/>
</dbReference>
<proteinExistence type="predicted"/>
<dbReference type="EMBL" id="JWMF01000007">
    <property type="protein sequence ID" value="KJY50090.1"/>
    <property type="molecule type" value="Genomic_DNA"/>
</dbReference>
<reference evidence="3 4" key="1">
    <citation type="submission" date="2014-12" db="EMBL/GenBank/DDBJ databases">
        <title>Comparative genomics of the lactic acid bacteria isolated from the honey bee gut.</title>
        <authorList>
            <person name="Ellegaard K.M."/>
            <person name="Tamarit D."/>
            <person name="Javelind E."/>
            <person name="Olofsson T."/>
            <person name="Andersson S.G."/>
            <person name="Vasquez A."/>
        </authorList>
    </citation>
    <scope>NUCLEOTIDE SEQUENCE [LARGE SCALE GENOMIC DNA]</scope>
    <source>
        <strain evidence="3 4">Bin7</strain>
    </source>
</reference>
<evidence type="ECO:0000256" key="1">
    <source>
        <dbReference type="SAM" id="MobiDB-lite"/>
    </source>
</evidence>
<dbReference type="InterPro" id="IPR045931">
    <property type="entry name" value="DUF6350"/>
</dbReference>
<dbReference type="PATRIC" id="fig|1684.5.peg.818"/>
<name>A0A0F4KUL7_9BIFI</name>
<evidence type="ECO:0000256" key="2">
    <source>
        <dbReference type="SAM" id="Phobius"/>
    </source>
</evidence>
<feature type="transmembrane region" description="Helical" evidence="2">
    <location>
        <begin position="99"/>
        <end position="119"/>
    </location>
</feature>
<feature type="compositionally biased region" description="Polar residues" evidence="1">
    <location>
        <begin position="418"/>
        <end position="432"/>
    </location>
</feature>
<dbReference type="AlphaFoldDB" id="A0A0F4KUL7"/>
<feature type="transmembrane region" description="Helical" evidence="2">
    <location>
        <begin position="286"/>
        <end position="305"/>
    </location>
</feature>
<feature type="transmembrane region" description="Helical" evidence="2">
    <location>
        <begin position="221"/>
        <end position="243"/>
    </location>
</feature>
<feature type="transmembrane region" description="Helical" evidence="2">
    <location>
        <begin position="381"/>
        <end position="401"/>
    </location>
</feature>